<evidence type="ECO:0000313" key="4">
    <source>
        <dbReference type="EMBL" id="SUM56731.1"/>
    </source>
</evidence>
<sequence length="52" mass="5802">MTLLVNLLLVALIVGYSTFVLVRYIKRSKQGKCSACGSDQHCPTEKLPKHLQ</sequence>
<name>A0A0D6XQG5_9STAP</name>
<dbReference type="OrthoDB" id="2326035at2"/>
<dbReference type="Proteomes" id="UP000254100">
    <property type="component" value="Unassembled WGS sequence"/>
</dbReference>
<feature type="compositionally biased region" description="Basic and acidic residues" evidence="1">
    <location>
        <begin position="42"/>
        <end position="52"/>
    </location>
</feature>
<evidence type="ECO:0000313" key="3">
    <source>
        <dbReference type="EMBL" id="KIX90690.1"/>
    </source>
</evidence>
<keyword evidence="2" id="KW-0472">Membrane</keyword>
<gene>
    <name evidence="4" type="ORF">NCTC13832_00387</name>
    <name evidence="3" type="ORF">TP70_06095</name>
</gene>
<dbReference type="Pfam" id="PF12669">
    <property type="entry name" value="FeoB_associated"/>
    <property type="match status" value="1"/>
</dbReference>
<protein>
    <submittedName>
        <fullName evidence="4">Virus attachment p12 family protein</fullName>
    </submittedName>
</protein>
<dbReference type="Proteomes" id="UP000032366">
    <property type="component" value="Unassembled WGS sequence"/>
</dbReference>
<keyword evidence="2" id="KW-1133">Transmembrane helix</keyword>
<organism evidence="4 6">
    <name type="scientific">Staphylococcus microti</name>
    <dbReference type="NCBI Taxonomy" id="569857"/>
    <lineage>
        <taxon>Bacteria</taxon>
        <taxon>Bacillati</taxon>
        <taxon>Bacillota</taxon>
        <taxon>Bacilli</taxon>
        <taxon>Bacillales</taxon>
        <taxon>Staphylococcaceae</taxon>
        <taxon>Staphylococcus</taxon>
    </lineage>
</organism>
<feature type="transmembrane region" description="Helical" evidence="2">
    <location>
        <begin position="6"/>
        <end position="25"/>
    </location>
</feature>
<reference evidence="4 6" key="2">
    <citation type="submission" date="2018-06" db="EMBL/GenBank/DDBJ databases">
        <authorList>
            <consortium name="Pathogen Informatics"/>
            <person name="Doyle S."/>
        </authorList>
    </citation>
    <scope>NUCLEOTIDE SEQUENCE [LARGE SCALE GENOMIC DNA]</scope>
    <source>
        <strain evidence="4 6">NCTC13832</strain>
    </source>
</reference>
<dbReference type="EMBL" id="JXWY01000036">
    <property type="protein sequence ID" value="KIX90690.1"/>
    <property type="molecule type" value="Genomic_DNA"/>
</dbReference>
<reference evidence="3 5" key="1">
    <citation type="submission" date="2015-01" db="EMBL/GenBank/DDBJ databases">
        <authorList>
            <person name="Guo J."/>
        </authorList>
    </citation>
    <scope>NUCLEOTIDE SEQUENCE [LARGE SCALE GENOMIC DNA]</scope>
    <source>
        <strain evidence="3 5">DSM 22147</strain>
    </source>
</reference>
<keyword evidence="2" id="KW-0812">Transmembrane</keyword>
<evidence type="ECO:0000256" key="2">
    <source>
        <dbReference type="SAM" id="Phobius"/>
    </source>
</evidence>
<accession>A0A0D6XQG5</accession>
<keyword evidence="5" id="KW-1185">Reference proteome</keyword>
<dbReference type="AlphaFoldDB" id="A0A0D6XQG5"/>
<evidence type="ECO:0000256" key="1">
    <source>
        <dbReference type="SAM" id="MobiDB-lite"/>
    </source>
</evidence>
<dbReference type="EMBL" id="UHDT01000001">
    <property type="protein sequence ID" value="SUM56731.1"/>
    <property type="molecule type" value="Genomic_DNA"/>
</dbReference>
<evidence type="ECO:0000313" key="6">
    <source>
        <dbReference type="Proteomes" id="UP000254100"/>
    </source>
</evidence>
<dbReference type="STRING" id="569857.TP70_06095"/>
<evidence type="ECO:0000313" key="5">
    <source>
        <dbReference type="Proteomes" id="UP000032366"/>
    </source>
</evidence>
<feature type="region of interest" description="Disordered" evidence="1">
    <location>
        <begin position="32"/>
        <end position="52"/>
    </location>
</feature>
<proteinExistence type="predicted"/>
<dbReference type="RefSeq" id="WP_044360339.1">
    <property type="nucleotide sequence ID" value="NZ_JXWY01000036.1"/>
</dbReference>